<feature type="compositionally biased region" description="Basic and acidic residues" evidence="1">
    <location>
        <begin position="659"/>
        <end position="672"/>
    </location>
</feature>
<feature type="compositionally biased region" description="Low complexity" evidence="1">
    <location>
        <begin position="541"/>
        <end position="566"/>
    </location>
</feature>
<feature type="chain" id="PRO_5040316842" evidence="2">
    <location>
        <begin position="21"/>
        <end position="683"/>
    </location>
</feature>
<organism evidence="3 4">
    <name type="scientific">Blomia tropicalis</name>
    <name type="common">Mite</name>
    <dbReference type="NCBI Taxonomy" id="40697"/>
    <lineage>
        <taxon>Eukaryota</taxon>
        <taxon>Metazoa</taxon>
        <taxon>Ecdysozoa</taxon>
        <taxon>Arthropoda</taxon>
        <taxon>Chelicerata</taxon>
        <taxon>Arachnida</taxon>
        <taxon>Acari</taxon>
        <taxon>Acariformes</taxon>
        <taxon>Sarcoptiformes</taxon>
        <taxon>Astigmata</taxon>
        <taxon>Glycyphagoidea</taxon>
        <taxon>Echimyopodidae</taxon>
        <taxon>Blomia</taxon>
    </lineage>
</organism>
<feature type="compositionally biased region" description="Low complexity" evidence="1">
    <location>
        <begin position="341"/>
        <end position="355"/>
    </location>
</feature>
<evidence type="ECO:0000313" key="3">
    <source>
        <dbReference type="EMBL" id="KAJ6221731.1"/>
    </source>
</evidence>
<keyword evidence="4" id="KW-1185">Reference proteome</keyword>
<dbReference type="AlphaFoldDB" id="A0A9Q0M9A9"/>
<accession>A0A9Q0M9A9</accession>
<feature type="region of interest" description="Disordered" evidence="1">
    <location>
        <begin position="478"/>
        <end position="566"/>
    </location>
</feature>
<feature type="compositionally biased region" description="Low complexity" evidence="1">
    <location>
        <begin position="481"/>
        <end position="496"/>
    </location>
</feature>
<evidence type="ECO:0000313" key="4">
    <source>
        <dbReference type="Proteomes" id="UP001142055"/>
    </source>
</evidence>
<keyword evidence="2" id="KW-0732">Signal</keyword>
<dbReference type="EMBL" id="JAPWDV010000001">
    <property type="protein sequence ID" value="KAJ6221731.1"/>
    <property type="molecule type" value="Genomic_DNA"/>
</dbReference>
<gene>
    <name evidence="3" type="ORF">RDWZM_000276</name>
</gene>
<feature type="region of interest" description="Disordered" evidence="1">
    <location>
        <begin position="21"/>
        <end position="47"/>
    </location>
</feature>
<protein>
    <submittedName>
        <fullName evidence="3">Uncharacterized protein</fullName>
    </submittedName>
</protein>
<feature type="signal peptide" evidence="2">
    <location>
        <begin position="1"/>
        <end position="20"/>
    </location>
</feature>
<proteinExistence type="predicted"/>
<feature type="compositionally biased region" description="Low complexity" evidence="1">
    <location>
        <begin position="604"/>
        <end position="627"/>
    </location>
</feature>
<feature type="compositionally biased region" description="Low complexity" evidence="1">
    <location>
        <begin position="503"/>
        <end position="526"/>
    </location>
</feature>
<reference evidence="3" key="1">
    <citation type="submission" date="2022-12" db="EMBL/GenBank/DDBJ databases">
        <title>Genome assemblies of Blomia tropicalis.</title>
        <authorList>
            <person name="Cui Y."/>
        </authorList>
    </citation>
    <scope>NUCLEOTIDE SEQUENCE</scope>
    <source>
        <tissue evidence="3">Adult mites</tissue>
    </source>
</reference>
<feature type="region of interest" description="Disordered" evidence="1">
    <location>
        <begin position="434"/>
        <end position="463"/>
    </location>
</feature>
<dbReference type="Proteomes" id="UP001142055">
    <property type="component" value="Chromosome 1"/>
</dbReference>
<feature type="compositionally biased region" description="Polar residues" evidence="1">
    <location>
        <begin position="453"/>
        <end position="463"/>
    </location>
</feature>
<feature type="compositionally biased region" description="Polar residues" evidence="1">
    <location>
        <begin position="21"/>
        <end position="40"/>
    </location>
</feature>
<comment type="caution">
    <text evidence="3">The sequence shown here is derived from an EMBL/GenBank/DDBJ whole genome shotgun (WGS) entry which is preliminary data.</text>
</comment>
<feature type="region of interest" description="Disordered" evidence="1">
    <location>
        <begin position="341"/>
        <end position="379"/>
    </location>
</feature>
<dbReference type="OMA" id="SPFNKVM"/>
<sequence length="683" mass="75045">MIVKYIIIGIVLILLHEATSQVQPTKESPTTTVTRPQSVNAAPKSTVAPRPLTIAKMARKVPPSKNGMLTKQSVPVQMAQKKRQQNMAPQSMIKQYNGQYIQKPSYNIHSPIPSSSINSLMNSIVGSFTNRMGKRSGKINSLDNAMFTNLNAIPDSTMDSSGDQQFNMNNIQAINDMIGSALGTALGPMQGQTPQINPTLMNSIGSFFSSNLGKSKKILDLPKQLYKSLGEKISGAGEAAVSATVPIKESFLGTLKSFYSLLKPSRSSQVDPSQYPSGLTQNDLNNISNMKRRQSFDPLQSFYYGQSINGNQKPINWQQWANTYGYANAVPGVQQIYQQPSSQQASLQSAESQRQTQYSSPDGGMFIQQQQQQQQPMSNSDLAAAAVAVGQNMPYWTRIQSIDQQVAKESSPHSGLYQRSKDLLSKLYRKVGTTQTPPIPQFPGQFLGHPPAQMQQQLSSQTLAKVQSKLGTLPTNYNKVQQQQTQPQQQQQQQQQHNPQIVSQSWSQNQPQQQQQQSQLQPSISSYYTQQPVNGYPSYPQLPQKYGGQPQPQQQQQTQGSQIQAIGQQPVQHQYINLGQVAGTVASSTQSSLLTSTSVSISKSVSTSHQQQQSQSQDQQGQSSSLQPVEEDVNSDQIQDGSAGLYYYDGTQLNSRNGDNVHQDGGDVHIGDESQDSQDNPAK</sequence>
<name>A0A9Q0M9A9_BLOTA</name>
<evidence type="ECO:0000256" key="1">
    <source>
        <dbReference type="SAM" id="MobiDB-lite"/>
    </source>
</evidence>
<feature type="region of interest" description="Disordered" evidence="1">
    <location>
        <begin position="604"/>
        <end position="683"/>
    </location>
</feature>
<evidence type="ECO:0000256" key="2">
    <source>
        <dbReference type="SAM" id="SignalP"/>
    </source>
</evidence>